<feature type="domain" description="PKD" evidence="3">
    <location>
        <begin position="446"/>
        <end position="515"/>
    </location>
</feature>
<accession>A0A1I2DYE8</accession>
<gene>
    <name evidence="4" type="ORF">SAMN04488541_100883</name>
</gene>
<proteinExistence type="predicted"/>
<evidence type="ECO:0000256" key="2">
    <source>
        <dbReference type="SAM" id="SignalP"/>
    </source>
</evidence>
<dbReference type="Pfam" id="PF00801">
    <property type="entry name" value="PKD"/>
    <property type="match status" value="3"/>
</dbReference>
<feature type="region of interest" description="Disordered" evidence="1">
    <location>
        <begin position="4709"/>
        <end position="4729"/>
    </location>
</feature>
<dbReference type="Pfam" id="PF01345">
    <property type="entry name" value="DUF11"/>
    <property type="match status" value="4"/>
</dbReference>
<dbReference type="Pfam" id="PF22352">
    <property type="entry name" value="K319L-like_PKD"/>
    <property type="match status" value="7"/>
</dbReference>
<dbReference type="Proteomes" id="UP000199513">
    <property type="component" value="Unassembled WGS sequence"/>
</dbReference>
<feature type="compositionally biased region" description="Low complexity" evidence="1">
    <location>
        <begin position="5194"/>
        <end position="5205"/>
    </location>
</feature>
<evidence type="ECO:0000256" key="1">
    <source>
        <dbReference type="SAM" id="MobiDB-lite"/>
    </source>
</evidence>
<reference evidence="5" key="1">
    <citation type="submission" date="2016-10" db="EMBL/GenBank/DDBJ databases">
        <authorList>
            <person name="Varghese N."/>
            <person name="Submissions S."/>
        </authorList>
    </citation>
    <scope>NUCLEOTIDE SEQUENCE [LARGE SCALE GENOMIC DNA]</scope>
    <source>
        <strain>GEY</strain>
        <strain evidence="5">DSM 9560</strain>
    </source>
</reference>
<dbReference type="Gene3D" id="2.60.40.10">
    <property type="entry name" value="Immunoglobulins"/>
    <property type="match status" value="34"/>
</dbReference>
<dbReference type="PROSITE" id="PS50093">
    <property type="entry name" value="PKD"/>
    <property type="match status" value="10"/>
</dbReference>
<dbReference type="InterPro" id="IPR022409">
    <property type="entry name" value="PKD/Chitinase_dom"/>
</dbReference>
<dbReference type="InterPro" id="IPR026341">
    <property type="entry name" value="T9SS_type_B"/>
</dbReference>
<feature type="chain" id="PRO_5011778704" evidence="2">
    <location>
        <begin position="24"/>
        <end position="5668"/>
    </location>
</feature>
<feature type="domain" description="PKD" evidence="3">
    <location>
        <begin position="247"/>
        <end position="329"/>
    </location>
</feature>
<feature type="domain" description="PKD" evidence="3">
    <location>
        <begin position="722"/>
        <end position="815"/>
    </location>
</feature>
<dbReference type="NCBIfam" id="TIGR04131">
    <property type="entry name" value="Bac_Flav_CTERM"/>
    <property type="match status" value="1"/>
</dbReference>
<feature type="region of interest" description="Disordered" evidence="1">
    <location>
        <begin position="5344"/>
        <end position="5381"/>
    </location>
</feature>
<protein>
    <submittedName>
        <fullName evidence="4">Gliding motility-associated C-terminal domain-containing protein</fullName>
    </submittedName>
</protein>
<dbReference type="STRING" id="1003.SAMN04488541_100883"/>
<dbReference type="InterPro" id="IPR035986">
    <property type="entry name" value="PKD_dom_sf"/>
</dbReference>
<feature type="domain" description="PKD" evidence="3">
    <location>
        <begin position="169"/>
        <end position="209"/>
    </location>
</feature>
<dbReference type="SUPFAM" id="SSF49299">
    <property type="entry name" value="PKD domain"/>
    <property type="match status" value="12"/>
</dbReference>
<dbReference type="Pfam" id="PF17963">
    <property type="entry name" value="Big_9"/>
    <property type="match status" value="1"/>
</dbReference>
<feature type="compositionally biased region" description="Low complexity" evidence="1">
    <location>
        <begin position="4886"/>
        <end position="4896"/>
    </location>
</feature>
<feature type="domain" description="PKD" evidence="3">
    <location>
        <begin position="1015"/>
        <end position="1068"/>
    </location>
</feature>
<evidence type="ECO:0000313" key="4">
    <source>
        <dbReference type="EMBL" id="SFE85762.1"/>
    </source>
</evidence>
<feature type="region of interest" description="Disordered" evidence="1">
    <location>
        <begin position="5174"/>
        <end position="5211"/>
    </location>
</feature>
<keyword evidence="2" id="KW-0732">Signal</keyword>
<feature type="domain" description="PKD" evidence="3">
    <location>
        <begin position="942"/>
        <end position="988"/>
    </location>
</feature>
<feature type="domain" description="PKD" evidence="3">
    <location>
        <begin position="361"/>
        <end position="426"/>
    </location>
</feature>
<feature type="compositionally biased region" description="Polar residues" evidence="1">
    <location>
        <begin position="5016"/>
        <end position="5036"/>
    </location>
</feature>
<dbReference type="InterPro" id="IPR000601">
    <property type="entry name" value="PKD_dom"/>
</dbReference>
<dbReference type="PANTHER" id="PTHR46182:SF1">
    <property type="entry name" value="DYSLEXIA-ASSOCIATED PROTEIN KIAA0319"/>
    <property type="match status" value="1"/>
</dbReference>
<dbReference type="EMBL" id="FONY01000008">
    <property type="protein sequence ID" value="SFE85762.1"/>
    <property type="molecule type" value="Genomic_DNA"/>
</dbReference>
<feature type="domain" description="PKD" evidence="3">
    <location>
        <begin position="1224"/>
        <end position="1272"/>
    </location>
</feature>
<dbReference type="OrthoDB" id="898123at2"/>
<name>A0A1I2DYE8_9BACT</name>
<dbReference type="InterPro" id="IPR013783">
    <property type="entry name" value="Ig-like_fold"/>
</dbReference>
<feature type="region of interest" description="Disordered" evidence="1">
    <location>
        <begin position="5016"/>
        <end position="5048"/>
    </location>
</feature>
<dbReference type="SMART" id="SM00089">
    <property type="entry name" value="PKD"/>
    <property type="match status" value="13"/>
</dbReference>
<dbReference type="CDD" id="cd00146">
    <property type="entry name" value="PKD"/>
    <property type="match status" value="4"/>
</dbReference>
<evidence type="ECO:0000259" key="3">
    <source>
        <dbReference type="PROSITE" id="PS50093"/>
    </source>
</evidence>
<dbReference type="GO" id="GO:0005886">
    <property type="term" value="C:plasma membrane"/>
    <property type="evidence" value="ECO:0007669"/>
    <property type="project" value="TreeGrafter"/>
</dbReference>
<feature type="signal peptide" evidence="2">
    <location>
        <begin position="1"/>
        <end position="23"/>
    </location>
</feature>
<keyword evidence="5" id="KW-1185">Reference proteome</keyword>
<dbReference type="InterPro" id="IPR001434">
    <property type="entry name" value="OmcB-like_DUF11"/>
</dbReference>
<dbReference type="InterPro" id="IPR029865">
    <property type="entry name" value="KIAA0319-like"/>
</dbReference>
<evidence type="ECO:0000313" key="5">
    <source>
        <dbReference type="Proteomes" id="UP000199513"/>
    </source>
</evidence>
<feature type="compositionally biased region" description="Polar residues" evidence="1">
    <location>
        <begin position="5174"/>
        <end position="5193"/>
    </location>
</feature>
<feature type="compositionally biased region" description="Polar residues" evidence="1">
    <location>
        <begin position="4856"/>
        <end position="4878"/>
    </location>
</feature>
<organism evidence="4 5">
    <name type="scientific">Thermoflexibacter ruber</name>
    <dbReference type="NCBI Taxonomy" id="1003"/>
    <lineage>
        <taxon>Bacteria</taxon>
        <taxon>Pseudomonadati</taxon>
        <taxon>Bacteroidota</taxon>
        <taxon>Cytophagia</taxon>
        <taxon>Cytophagales</taxon>
        <taxon>Thermoflexibacteraceae</taxon>
        <taxon>Thermoflexibacter</taxon>
    </lineage>
</organism>
<feature type="domain" description="PKD" evidence="3">
    <location>
        <begin position="28"/>
        <end position="108"/>
    </location>
</feature>
<dbReference type="Pfam" id="PF18911">
    <property type="entry name" value="PKD_4"/>
    <property type="match status" value="4"/>
</dbReference>
<dbReference type="GO" id="GO:0031410">
    <property type="term" value="C:cytoplasmic vesicle"/>
    <property type="evidence" value="ECO:0007669"/>
    <property type="project" value="TreeGrafter"/>
</dbReference>
<feature type="region of interest" description="Disordered" evidence="1">
    <location>
        <begin position="4856"/>
        <end position="4901"/>
    </location>
</feature>
<feature type="domain" description="PKD" evidence="3">
    <location>
        <begin position="1137"/>
        <end position="1165"/>
    </location>
</feature>
<dbReference type="PANTHER" id="PTHR46182">
    <property type="entry name" value="FI19480P1"/>
    <property type="match status" value="1"/>
</dbReference>
<feature type="compositionally biased region" description="Polar residues" evidence="1">
    <location>
        <begin position="5348"/>
        <end position="5361"/>
    </location>
</feature>
<dbReference type="Pfam" id="PF13585">
    <property type="entry name" value="CHU_C"/>
    <property type="match status" value="1"/>
</dbReference>
<sequence length="5668" mass="584650">MKPYIRIIIFLLSTLFVSTSSKAQWVADFTATISANGCGVATYNFSSTVTNNGVPQSPATLYYHWDFGNGTNTGSQQELGTTLSGGFPISSPSRSYLSPGIYSVLLRVYSTPPPPAFPTDSRLLAQVTKQVIVYTTPTPDFTADITEVCVGDPVTFTDIANYGAQPFVGNVLSRRWNMGNGNFFDITDPNQTTFTYTYPVPGDYQVTLTTRTFGGRPGEECVGIRQRPAYIRVRHRPQASFTINPVPPACSFPYAPSVTNTSTIASTPAPAGSITSYVWRFYNGPDNTFPQLPFSPITTLTNAPPSIPPNAYNAPGTYAITLEAISSTGCRDIATRIFTINAAQTADFNLPNTNQICSGSTVQFTNASSPGAVSFSWNFPGGTPATSTQANPNVTFATSGMYNVTLDVTYPDGCVRSVTKPYNVTVVSPPDANFTNTPTDGFCFTPKNVTFIPLQAQNPNYTYTWNFGENIGPGLTGPIATGYSLSNIYEQFGTYNVQLTVRDNITGCETTVTRVLTLVDPELSIVPRNPRIGCAPLTVNFDISMNAIEPIAQYRIDYDGDGTYEVTASPTHTPPTPFTALVNYTYNTRGNYIPAIEITTINGCVKRVTSPVPIKVGTPPQITSFSQTGGAGGCQDSGITFTPVFAPGFEADSIVYSFSDGGSPVSVTNSPFNVSRLFTQNGTQGFTATAFFNGCPISVPFNYSVPGGIQSPIPSLQVVGGIPDVCTGTPTNNQVCVNISGTLPSPSSPTIYVVNFGDGNTQTFSSASSPATLSNICNTYLNPGTYTITLTATGNNGMGCVATAQRTITISPDASVNVDFTISPNPAISCSANQVSFASTSTITAPGITISQYIWNFGDGSPIVTLPHPVGANVVHTYAPSNTLYNPTLTLVLSNGCTKAYSGAVKTVNIQGPNININATPSLAGCTGVPINFAGVANIVPNSNSIVSWEWDFGDPASGINNTASGQNASHIFNTAGSYTVTLRVRDNNTLQSGSPSAPGCIATRTVTVQIFNRPTASFTINRTTACVGSPVSFTSSTNAGGTATYFWDFGDGNTSTAANPTHTYAAPTVPGTSTTYNVSLTVTNTVGGCSRTVSQNFTVTNVDFDIRANGSNSGITVNCPPQAVSFTSSFIPSNVDPTGWTFNWQFGDGNQANSQNATNEYNAPTAPRQFDVIFTATNTATGCSIVRTLTNFVTITGPRGTFSFTPANLCKPDMVTFTATNFTGNPTQIIWDFGDGSATQTQTITSGETSKTITHTYTTSGSFLPNITLVDGSVPSCRVAYPSPGGVRVNVSGYPNANFTWTGGGQICRNVVVNFQDLSTPDPQTGPVMNPQVNRWSWTIYDGDNGPNQPGPDNPVLFTSSDQNPSFTFTTAKTYLVRLQVRSAFNQGGVPDGCPAEIEKFITIVDPTIVASIISVTPFDRCPNEPVLFTGQANTNVNPKNLLGVWNVYQNPAGVTTPSTAGPLVATFNATVTPNPDPAPWGMIGNYAFSASGTYTIELIVTDAAFCTGGAVATQVVNVDPLPTFVSGPTNQSICVGGTATFTAQPSAASLAAPGVTYQWQFSDDGGMTWFNVVNGATLGGAVYAGATTDMLTITNGSLPLNGYRYRLAITKQNTTQCVGVSSVAGLTVSQVATTAVVNPSVINLCNGTTATLNGNTPTVGTGRWAKISGPLGGAITDELNPVTTVTGLQFGTYVYRWEITSGACPSSFADVTITNSQPANAGTNQNLCNAGSFTLTGNNPALSGGGTGQWTLVSGPSAVTFAPNDASPNVTVNGVIASATPYIFRWTITGAAGCGTTNANVQVLNSPLPTVTNPAPQTVCAGQNATFSVTGGALNYQWQVDDGSGSGFVDISNGVNYAGATTQTLTVINPTVLGFNGNRYRVRVTNPTTTCTNVSNDAQLIVLPNNTETISVLGANPICLGDNVTIRLSTTKVGYSYQLRVGATPVSGVPILTGDGNAQNFAAFAPTATATYNVLIVSPTFNGVSCSQQLSSTVTVVVNQPPSTSFAGANFEVCGTTATLNASVPTTGTGFWTVLEGTATIAPAQLTNPNATVTNISLGTNRLRWRVTNGVCPPSDSEVIITGKPVGVPADAGPDQTICANPMPTSATLAGNNPGTTGTGTWTRISGGATIDNPSQFNTTVSGLTLGANTFRWTVLDQCTNVTTFDEVTINVQNPVVPPSSIAPINLCGTNNTTITASAPINGTGLWTLVSGSGVFGNNTNPVTTVSGLANGANVFRWTVSNACGSEFTEVTVTVNPLGSPANAGPDQRLCVNTTTTTNLNATLPVNGIGQWTRILGGATITNSASNTTSVTNLTAGLNRFRWTVTDACGNTSTDDVDIFLDAAPTPANAGANQTLCAVNNATLAANTVNASNGETGTWVIISGTGIFSPNNNTPNATVTGLSNGNNVFEWRITNSCGTSSSQVTINVVPPPPVANAGPDQTFCGGTTILAATPLPMGSTGQWTIMSQPSGPPPIIVDSSNPNSVVTNLQVGTTVLRWTVSNSTGGVCPTTFDEVSITSQNSNVFAYAGPNVIQCGNTVTLTANTPAAGTNHYWILAPGTTLVSGTLGVPGGANGTPTITVTGLQLGSNVFRWTVGYIGTGCSSAISDVDITRVENTTPANAGPNQTVCQTIGSVTLNGNTPTIGSGTWSVVSVPAGANLTDISFVNPNLPNTVATGFNVVGNYVLRWEISNGACTPSSSTVQISVTAPPTIANAGTDQIICADNTTLNGNIITSGQGTWTVVSAPSGAGTITFGNANLHNTTASGFTVAGDYILRWTSRNGTACNPSESQVRITRLASPTVSNAGANQTVCATSFVLNGNTPAVGTGTWSVVAPTGATVTFSNINSPTATANGLTVNGDYTFTWTISNGICGSSASSVTITVNAPPTTAIVGATQNVCGSTTTLTGNNPTVGTGTWTVIAGGATVDFPNQFNSTVSGLTPGVNRFRWTITNGTCPASSADLLVNSFAPPSTANAGANSLVCSADGFLNAVAPSAGTGTWTLVSGSGAIISPNSPTTQVTGLGLGDNVFRWTVTNGVCPSAGNFSDVTLTRRGSVSLSVAGVSETICGSTYNLNANVPNAAAGETGTWSVIGGATIAPADINNPNAVATNLAVGFNIFTWTVTNGCATSVSSIVITRNDNVTPANAGTDQTVCTPTAQLSANQPTVGTGQWTLVAGSGVFANSGLFNTTVSGLSIGVNTFRWTISSPNCTPSFDEVTIIREEPPTPSFAGINQTICADNTTLNATPVTVGTGTWTVVSGTGSVVSPNSPISQVINLSVGTNILRWTTSNGTCPVSTSEVIITREAPPSTAFAGADQSTCNTTFTLAANTPAVGTGVWTVTAGSGVVTNPNSPTSTVTGLGLGINTFTWTVTNGSCPPSVSSVNITRVEAANTATVGANQVTCLTTANLTGNVPNAGSTGTWIVTAGGATVTDPSNPTSGVTGLTIGVNTFRWRIANACGFTDAFLTITRESPPTTATVGTNQTTCATTWNALSGNTPISGTGTWTVTAGTATVTDVNNSNSGVTGLSLGVNTFRWTIANSCGSSFAEVSIIREQPATVATVGTNQVVCSDVFPALSGNVPLIGTGQWTVTAGGATVTDPSNPNSGVTGLTVGINTFRWRIANSCGFTDAFVTITRQEAPTIANAGTNQSICATSTTLNGNVPMVGTGTWSLASAPSGFTGTVTFNNANQPNATVSGLTQAGDYTFTWTISNGICTPSQANVTISVIPTTFTANAGANQNLCGVTSTTLAGNTATGATGTWTQISGSLASITDINLANTTVTGLTVGTYVFRWTLTGGSCSPSSSDVTIRVAEPANAGPDQTLCAVTTTTLAGNTAIVGTGTWTQVGGAAATISNINSPTPTITGLNTGTYTFRWTISGSPCGTTSDDVVINVVGEPSAGANQVLCNTTSTTLAATAPVVGTGTWTVSPNAGVTIAAPNSPTSTVTGLTIGTVYTFTWTITGTPCILTPQSMTVTAAPNANAGLDQNLCNVTTTTLSGNTPLGGAIGTWTQIGGASATINNQNSPNTTVTGLTSGTYTFRWTISGGGCATSFDDVIVVVSTPANAGLDQNLCGVGITSTTLAATAPITGTGTWTKVSGPAGEMFANINSPTTTVSGLTNGTYIFQWEVTGGACPTTSDQMTILVSSPADAGADIDACNVTTVTLNAIPPTTGAGAWTQISGPSTANFSGNIANATVTNLQTGTYVFRWTITGSACTPSTDDVIVRIAENANAGPDQNICNTTTATLAGNTPISGIGTWTQISGNPVNITNQNSPNTTITGLTTGTYVFEWTLSGGTCGVSSDQVTINVSPTVSAGANQNLCGAVSTILNASNPIAGTGTWSQISGPAIASISNINIPNPTVSGLQAGTYVFRWTITGTPCPNLFSEVTIVNASVPNAGTNQTICFGNSLTMNAQPQIIGTGTWSQVSGPSTANFVNPSANNTAVTNLTVGTYVFRWTVAGTVCPQNNNDVTITVVGVSTTNANASVSDSEYCDNQAPPSVPITVSSTQNGVRYELRNQSGAVVASQTGTGSSITFNLSPAPTTTSTYTVFAIPNTSSITCNAVELQDKAVITVQVCEKQTIGLAKTVLPLSIQDDGSINVTYLLTVRNMGNTELTNIQVTDDLTTVFPAPATYRIVSPPSATGVLLANTGYTGTALNPNLLTGLGRLSAGETQTISFIVNVIPNATSGTYTNTAVARGERGNVVVTDRSTDGVNVDPDNDGDPRESTPTVFTLPPNLARPRIGIAKNVFSIVRQADGSYNVTYQITVRNYGNIELTNVQIVDDLNVTFPSPAQFSIVSAPSATGNLVGNASYTGTGANNLVVSGGRLAAGESQNVVFTVNLIPNTTNNITYRNTATARGQSGTVTVTDNSTDGTNPDPNGDGNPTEESPTPLTLPVDNTNNRPLIGVAKTITNVVRQGDGTYNVTYQITVRNYGNVELTNVQVTEDLNATFPSPAQFRVVGTPAATGNLIANAGFTGTGSNANLLNGGNLAVRESQTVSFTVNLTPNAATASYRNTAVGSGQNGTNRVTDASTDGFNPDPNGDGTPDENIPTVLSIPADSPRIGVAKTLLSAVRQANGSFNLTYLISVRNYGNVALSNVQVTDNLLNTFPSPAQFSVVIPPSATGNLVGNTGFTGTGSNINLLSSGTLGIGERQSISFTVNLIPNATTASFRNTAVGSAQDPTGRPTTDTSTDGLNPDPNNDGNPVEESPTIFNLPITDSGRPFLGVAKNLITPVRQADGSYNFTYQITVRNYGNTEITNLQVTDDLTSTFPSPAQFRVIGAPITTGNLISNANYTGRAGNSNLLSGGRLSIGESQTISFTVNVIPNTTSSAVYRNTAIGSGLAGNTPVTDTSTEGTNPDPNGDGNPSEDTPTTFVLSPESPVTPVPTRFVFTTDNCANTILTEKIILQNVGLVRITPLPNTVTLLRGVVSISADGTMIYRPALNAVGLDSLEYEVCNSLNQCAKGRIVINVLACTSKPPIVRPDEFGTDNCTELTGNILTNDEDPNKTQMKAKVVLNGLTQSGGVYSISADGRFNYLPPKGFVGRDSLVYEACNSTSPLSKCGTAKIYVDVLACEEIFIPEGFSPNGDGINDVFVIKGAERYDIKLQIFNRWGNLIYEDEHYKNTWNAIATVGILIGEGVPDGTYYYIVDLRNGQKPRVGFMTIQR</sequence>